<feature type="domain" description="DUF218" evidence="1">
    <location>
        <begin position="163"/>
        <end position="278"/>
    </location>
</feature>
<dbReference type="Pfam" id="PF02698">
    <property type="entry name" value="DUF218"/>
    <property type="match status" value="1"/>
</dbReference>
<keyword evidence="3" id="KW-1185">Reference proteome</keyword>
<dbReference type="InterPro" id="IPR051599">
    <property type="entry name" value="Cell_Envelope_Assoc"/>
</dbReference>
<protein>
    <recommendedName>
        <fullName evidence="1">DUF218 domain-containing protein</fullName>
    </recommendedName>
</protein>
<dbReference type="PANTHER" id="PTHR30336:SF4">
    <property type="entry name" value="ENVELOPE BIOGENESIS FACTOR ELYC"/>
    <property type="match status" value="1"/>
</dbReference>
<dbReference type="GO" id="GO:0000270">
    <property type="term" value="P:peptidoglycan metabolic process"/>
    <property type="evidence" value="ECO:0007669"/>
    <property type="project" value="TreeGrafter"/>
</dbReference>
<dbReference type="GO" id="GO:0005886">
    <property type="term" value="C:plasma membrane"/>
    <property type="evidence" value="ECO:0007669"/>
    <property type="project" value="TreeGrafter"/>
</dbReference>
<accession>A0A2T3NWI9</accession>
<name>A0A2T3NWI9_9GAMM</name>
<dbReference type="Proteomes" id="UP000241771">
    <property type="component" value="Unassembled WGS sequence"/>
</dbReference>
<dbReference type="EMBL" id="PYMA01000003">
    <property type="protein sequence ID" value="PSW20606.1"/>
    <property type="molecule type" value="Genomic_DNA"/>
</dbReference>
<evidence type="ECO:0000313" key="2">
    <source>
        <dbReference type="EMBL" id="PSW20606.1"/>
    </source>
</evidence>
<sequence length="333" mass="36414">MKSKLIKQALAAYNSPNRHNYELDGKLVSNLDGVQYHLSKALPLATGYEQSDILTTMANIESYRGNVSLALNQYQQALTTANRTQQTKLHSYLAIWQHAQGNQLTVSSHLKSLNAIAPESKQAISDVISVIKNSLASPISYHPPKKYQAQAPHTSTTAQPKHAIVTLGYKLNANGAIAEPLLLRLQATLAVAALHPRSQIIVTGGVKTAGTTEAEQMKHWLVSQGVNTNRIVMEDQAANTIENAKNSLAILHHHHIQAATIVSASIHVHRSQILFDVIQQKHHSHRVTFNHMAVKDGLSETPYPSGQTRLNCYIDALRGYGMPAFDCGGVVQV</sequence>
<dbReference type="CDD" id="cd06259">
    <property type="entry name" value="YdcF-like"/>
    <property type="match status" value="1"/>
</dbReference>
<dbReference type="InterPro" id="IPR003848">
    <property type="entry name" value="DUF218"/>
</dbReference>
<dbReference type="Gene3D" id="3.40.50.620">
    <property type="entry name" value="HUPs"/>
    <property type="match status" value="1"/>
</dbReference>
<comment type="caution">
    <text evidence="2">The sequence shown here is derived from an EMBL/GenBank/DDBJ whole genome shotgun (WGS) entry which is preliminary data.</text>
</comment>
<evidence type="ECO:0000259" key="1">
    <source>
        <dbReference type="Pfam" id="PF02698"/>
    </source>
</evidence>
<dbReference type="GO" id="GO:0043164">
    <property type="term" value="P:Gram-negative-bacterium-type cell wall biogenesis"/>
    <property type="evidence" value="ECO:0007669"/>
    <property type="project" value="TreeGrafter"/>
</dbReference>
<dbReference type="AlphaFoldDB" id="A0A2T3NWI9"/>
<proteinExistence type="predicted"/>
<evidence type="ECO:0000313" key="3">
    <source>
        <dbReference type="Proteomes" id="UP000241771"/>
    </source>
</evidence>
<reference evidence="2 3" key="1">
    <citation type="submission" date="2018-01" db="EMBL/GenBank/DDBJ databases">
        <title>Whole genome sequencing of Histamine producing bacteria.</title>
        <authorList>
            <person name="Butler K."/>
        </authorList>
    </citation>
    <scope>NUCLEOTIDE SEQUENCE [LARGE SCALE GENOMIC DNA]</scope>
    <source>
        <strain evidence="2 3">DSM 100436</strain>
    </source>
</reference>
<gene>
    <name evidence="2" type="ORF">C9I98_07070</name>
</gene>
<organism evidence="2 3">
    <name type="scientific">Photobacterium sanctipauli</name>
    <dbReference type="NCBI Taxonomy" id="1342794"/>
    <lineage>
        <taxon>Bacteria</taxon>
        <taxon>Pseudomonadati</taxon>
        <taxon>Pseudomonadota</taxon>
        <taxon>Gammaproteobacteria</taxon>
        <taxon>Vibrionales</taxon>
        <taxon>Vibrionaceae</taxon>
        <taxon>Photobacterium</taxon>
    </lineage>
</organism>
<dbReference type="PANTHER" id="PTHR30336">
    <property type="entry name" value="INNER MEMBRANE PROTEIN, PROBABLE PERMEASE"/>
    <property type="match status" value="1"/>
</dbReference>
<dbReference type="InterPro" id="IPR014729">
    <property type="entry name" value="Rossmann-like_a/b/a_fold"/>
</dbReference>
<dbReference type="RefSeq" id="WP_051902701.1">
    <property type="nucleotide sequence ID" value="NZ_JGVO01001612.1"/>
</dbReference>
<dbReference type="OrthoDB" id="3289889at2"/>